<dbReference type="PANTHER" id="PTHR46056:SF12">
    <property type="entry name" value="LONG-CHAIN-ALCOHOL OXIDASE"/>
    <property type="match status" value="1"/>
</dbReference>
<dbReference type="SUPFAM" id="SSF51905">
    <property type="entry name" value="FAD/NAD(P)-binding domain"/>
    <property type="match status" value="1"/>
</dbReference>
<evidence type="ECO:0000259" key="6">
    <source>
        <dbReference type="Pfam" id="PF05199"/>
    </source>
</evidence>
<dbReference type="OrthoDB" id="9787779at2"/>
<dbReference type="GO" id="GO:0050660">
    <property type="term" value="F:flavin adenine dinucleotide binding"/>
    <property type="evidence" value="ECO:0007669"/>
    <property type="project" value="InterPro"/>
</dbReference>
<evidence type="ECO:0000259" key="5">
    <source>
        <dbReference type="Pfam" id="PF00732"/>
    </source>
</evidence>
<evidence type="ECO:0000256" key="4">
    <source>
        <dbReference type="ARBA" id="ARBA00023002"/>
    </source>
</evidence>
<evidence type="ECO:0000256" key="2">
    <source>
        <dbReference type="ARBA" id="ARBA00022630"/>
    </source>
</evidence>
<proteinExistence type="inferred from homology"/>
<dbReference type="AlphaFoldDB" id="B8HJZ5"/>
<dbReference type="KEGG" id="cyn:Cyan7425_4435"/>
<accession>B8HJZ5</accession>
<dbReference type="InterPro" id="IPR036188">
    <property type="entry name" value="FAD/NAD-bd_sf"/>
</dbReference>
<reference evidence="7" key="1">
    <citation type="submission" date="2009-01" db="EMBL/GenBank/DDBJ databases">
        <title>Complete sequence of chromosome Cyanothece sp. PCC 7425.</title>
        <authorList>
            <consortium name="US DOE Joint Genome Institute"/>
            <person name="Lucas S."/>
            <person name="Copeland A."/>
            <person name="Lapidus A."/>
            <person name="Glavina del Rio T."/>
            <person name="Dalin E."/>
            <person name="Tice H."/>
            <person name="Bruce D."/>
            <person name="Goodwin L."/>
            <person name="Pitluck S."/>
            <person name="Sims D."/>
            <person name="Meineke L."/>
            <person name="Brettin T."/>
            <person name="Detter J.C."/>
            <person name="Han C."/>
            <person name="Larimer F."/>
            <person name="Land M."/>
            <person name="Hauser L."/>
            <person name="Kyrpides N."/>
            <person name="Ovchinnikova G."/>
            <person name="Liberton M."/>
            <person name="Stoeckel J."/>
            <person name="Banerjee A."/>
            <person name="Singh A."/>
            <person name="Page L."/>
            <person name="Sato H."/>
            <person name="Zhao L."/>
            <person name="Sherman L."/>
            <person name="Pakrasi H."/>
            <person name="Richardson P."/>
        </authorList>
    </citation>
    <scope>NUCLEOTIDE SEQUENCE</scope>
    <source>
        <strain evidence="7">PCC 7425</strain>
    </source>
</reference>
<dbReference type="InterPro" id="IPR000172">
    <property type="entry name" value="GMC_OxRdtase_N"/>
</dbReference>
<dbReference type="InterPro" id="IPR007867">
    <property type="entry name" value="GMC_OxRtase_C"/>
</dbReference>
<keyword evidence="4" id="KW-0560">Oxidoreductase</keyword>
<protein>
    <submittedName>
        <fullName evidence="7">Glucose-methanol-choline oxidoreductase</fullName>
    </submittedName>
</protein>
<evidence type="ECO:0000256" key="3">
    <source>
        <dbReference type="ARBA" id="ARBA00022827"/>
    </source>
</evidence>
<feature type="domain" description="Glucose-methanol-choline oxidoreductase C-terminal" evidence="6">
    <location>
        <begin position="457"/>
        <end position="512"/>
    </location>
</feature>
<dbReference type="PANTHER" id="PTHR46056">
    <property type="entry name" value="LONG-CHAIN-ALCOHOL OXIDASE"/>
    <property type="match status" value="1"/>
</dbReference>
<organism evidence="7">
    <name type="scientific">Cyanothece sp. (strain PCC 7425 / ATCC 29141)</name>
    <dbReference type="NCBI Taxonomy" id="395961"/>
    <lineage>
        <taxon>Bacteria</taxon>
        <taxon>Bacillati</taxon>
        <taxon>Cyanobacteriota</taxon>
        <taxon>Cyanophyceae</taxon>
        <taxon>Gomontiellales</taxon>
        <taxon>Cyanothecaceae</taxon>
        <taxon>Cyanothece</taxon>
    </lineage>
</organism>
<evidence type="ECO:0000313" key="7">
    <source>
        <dbReference type="EMBL" id="ACL46745.1"/>
    </source>
</evidence>
<keyword evidence="2" id="KW-0285">Flavoprotein</keyword>
<dbReference type="EMBL" id="CP001344">
    <property type="protein sequence ID" value="ACL46745.1"/>
    <property type="molecule type" value="Genomic_DNA"/>
</dbReference>
<name>B8HJZ5_CYAP4</name>
<dbReference type="Pfam" id="PF00732">
    <property type="entry name" value="GMC_oxred_N"/>
    <property type="match status" value="1"/>
</dbReference>
<sequence length="524" mass="58015">MAAHYDLIIIGTGAGGGTLAHRLAESGKQILLLERGPFLPREKANWDTKTVFNSDRYHCSEVWYDAKGQELHPGMSYFVGGNTKLFGAALFRLREKDFEKYSHRDGISPEWPLKYRDFEPYYAEAEQLYQVHGQQGTDPTEPFRSTDFPYPAVSHEPRIEEVADLLRARGLHPYPTPVGIRLNETQRHLSPCIRCNTCDGYPCLVQAKSDAEISAVRPAIGKGSITLITEAKVLKLHTTPSGRSLASVEVALREPESGQMQVQHFSGDIVAIACGAINSSVLLLKSANDNHPHGLANGSGLVGRNFMKHVLGSIIGVSKKPNPTQFQKTLSINDFYWGETGYEYPLGQIQTLGKVNKEALEGNAAAYAPLTPEQVASHSIDWWLTVEDLPDPNNHIQVKGDKIILNYSENNSEVYDRLEHRWIEILKSIECGQEILPNCSYFAGAGKTYTGRLPLEGVGHQVGTCRFGEDPQTSVLDLNCRTHEIDNLYVVDGSFFCSSGAVNPTLTIIANALRVGDHLLQRMQ</sequence>
<dbReference type="HOGENOM" id="CLU_008878_4_2_3"/>
<dbReference type="STRING" id="395961.Cyan7425_4435"/>
<evidence type="ECO:0000256" key="1">
    <source>
        <dbReference type="ARBA" id="ARBA00010790"/>
    </source>
</evidence>
<keyword evidence="3" id="KW-0274">FAD</keyword>
<dbReference type="Gene3D" id="3.50.50.60">
    <property type="entry name" value="FAD/NAD(P)-binding domain"/>
    <property type="match status" value="2"/>
</dbReference>
<feature type="domain" description="Glucose-methanol-choline oxidoreductase N-terminal" evidence="5">
    <location>
        <begin position="75"/>
        <end position="310"/>
    </location>
</feature>
<dbReference type="GO" id="GO:0016614">
    <property type="term" value="F:oxidoreductase activity, acting on CH-OH group of donors"/>
    <property type="evidence" value="ECO:0007669"/>
    <property type="project" value="InterPro"/>
</dbReference>
<dbReference type="Pfam" id="PF05199">
    <property type="entry name" value="GMC_oxred_C"/>
    <property type="match status" value="1"/>
</dbReference>
<dbReference type="Pfam" id="PF13450">
    <property type="entry name" value="NAD_binding_8"/>
    <property type="match status" value="1"/>
</dbReference>
<gene>
    <name evidence="7" type="ordered locus">Cyan7425_4435</name>
</gene>
<comment type="similarity">
    <text evidence="1">Belongs to the GMC oxidoreductase family.</text>
</comment>
<dbReference type="eggNOG" id="COG2303">
    <property type="taxonomic scope" value="Bacteria"/>
</dbReference>